<dbReference type="Pfam" id="PF00011">
    <property type="entry name" value="HSP20"/>
    <property type="match status" value="1"/>
</dbReference>
<dbReference type="CDD" id="cd06464">
    <property type="entry name" value="ACD_sHsps-like"/>
    <property type="match status" value="1"/>
</dbReference>
<organism evidence="5 6">
    <name type="scientific">Sulfobacillus benefaciens</name>
    <dbReference type="NCBI Taxonomy" id="453960"/>
    <lineage>
        <taxon>Bacteria</taxon>
        <taxon>Bacillati</taxon>
        <taxon>Bacillota</taxon>
        <taxon>Clostridia</taxon>
        <taxon>Eubacteriales</taxon>
        <taxon>Clostridiales Family XVII. Incertae Sedis</taxon>
        <taxon>Sulfobacillus</taxon>
    </lineage>
</organism>
<dbReference type="AlphaFoldDB" id="A0A2T2XKF4"/>
<reference evidence="5 6" key="1">
    <citation type="journal article" date="2014" name="BMC Genomics">
        <title>Comparison of environmental and isolate Sulfobacillus genomes reveals diverse carbon, sulfur, nitrogen, and hydrogen metabolisms.</title>
        <authorList>
            <person name="Justice N.B."/>
            <person name="Norman A."/>
            <person name="Brown C.T."/>
            <person name="Singh A."/>
            <person name="Thomas B.C."/>
            <person name="Banfield J.F."/>
        </authorList>
    </citation>
    <scope>NUCLEOTIDE SEQUENCE [LARGE SCALE GENOMIC DNA]</scope>
    <source>
        <strain evidence="5">AMDSBA4</strain>
    </source>
</reference>
<protein>
    <submittedName>
        <fullName evidence="5">Hsp20/alpha crystallin family protein</fullName>
    </submittedName>
</protein>
<dbReference type="InterPro" id="IPR008978">
    <property type="entry name" value="HSP20-like_chaperone"/>
</dbReference>
<dbReference type="GO" id="GO:0009408">
    <property type="term" value="P:response to heat"/>
    <property type="evidence" value="ECO:0007669"/>
    <property type="project" value="InterPro"/>
</dbReference>
<name>A0A2T2XKF4_9FIRM</name>
<dbReference type="InterPro" id="IPR002068">
    <property type="entry name" value="A-crystallin/Hsp20_dom"/>
</dbReference>
<feature type="domain" description="SHSP" evidence="4">
    <location>
        <begin position="29"/>
        <end position="134"/>
    </location>
</feature>
<accession>A0A2T2XKF4</accession>
<dbReference type="Proteomes" id="UP000242972">
    <property type="component" value="Unassembled WGS sequence"/>
</dbReference>
<dbReference type="PANTHER" id="PTHR46733">
    <property type="entry name" value="26.5 KDA HEAT SHOCK PROTEIN, MITOCHONDRIAL"/>
    <property type="match status" value="1"/>
</dbReference>
<dbReference type="PANTHER" id="PTHR46733:SF4">
    <property type="entry name" value="HEAT SHOCK PROTEIN 21, CHLOROPLASTIC"/>
    <property type="match status" value="1"/>
</dbReference>
<gene>
    <name evidence="5" type="ORF">C7B46_03390</name>
</gene>
<dbReference type="Gene3D" id="2.60.40.790">
    <property type="match status" value="1"/>
</dbReference>
<proteinExistence type="inferred from homology"/>
<evidence type="ECO:0000256" key="1">
    <source>
        <dbReference type="ARBA" id="ARBA00023016"/>
    </source>
</evidence>
<dbReference type="InterPro" id="IPR044587">
    <property type="entry name" value="HSP21-like"/>
</dbReference>
<comment type="caution">
    <text evidence="5">The sequence shown here is derived from an EMBL/GenBank/DDBJ whole genome shotgun (WGS) entry which is preliminary data.</text>
</comment>
<evidence type="ECO:0000313" key="6">
    <source>
        <dbReference type="Proteomes" id="UP000242972"/>
    </source>
</evidence>
<dbReference type="PROSITE" id="PS01031">
    <property type="entry name" value="SHSP"/>
    <property type="match status" value="1"/>
</dbReference>
<evidence type="ECO:0000259" key="4">
    <source>
        <dbReference type="PROSITE" id="PS01031"/>
    </source>
</evidence>
<evidence type="ECO:0000313" key="5">
    <source>
        <dbReference type="EMBL" id="PSR34967.1"/>
    </source>
</evidence>
<comment type="similarity">
    <text evidence="2 3">Belongs to the small heat shock protein (HSP20) family.</text>
</comment>
<dbReference type="SUPFAM" id="SSF49764">
    <property type="entry name" value="HSP20-like chaperones"/>
    <property type="match status" value="1"/>
</dbReference>
<dbReference type="EMBL" id="PXYW01000005">
    <property type="protein sequence ID" value="PSR34967.1"/>
    <property type="molecule type" value="Genomic_DNA"/>
</dbReference>
<evidence type="ECO:0000256" key="3">
    <source>
        <dbReference type="RuleBase" id="RU003616"/>
    </source>
</evidence>
<sequence>MSLLRWDPQDADRFRDEMNRMWSRVREDWNLDSTRPKTHVHQVENGYWIEFELPGVDPDQVSIEVDQDSLSVRGKFPASPIERDTREGESFHAVVNLPSDIDPDSAQAEWRHGLLSIRVEKAGGRRRHISIQAH</sequence>
<evidence type="ECO:0000256" key="2">
    <source>
        <dbReference type="PROSITE-ProRule" id="PRU00285"/>
    </source>
</evidence>
<keyword evidence="1" id="KW-0346">Stress response</keyword>